<dbReference type="InterPro" id="IPR029149">
    <property type="entry name" value="Creatin/AminoP/Spt16_N"/>
</dbReference>
<evidence type="ECO:0000256" key="1">
    <source>
        <dbReference type="ARBA" id="ARBA00008766"/>
    </source>
</evidence>
<keyword evidence="2" id="KW-0479">Metal-binding</keyword>
<evidence type="ECO:0000259" key="7">
    <source>
        <dbReference type="Pfam" id="PF16188"/>
    </source>
</evidence>
<dbReference type="SUPFAM" id="SSF55920">
    <property type="entry name" value="Creatinase/aminopeptidase"/>
    <property type="match status" value="1"/>
</dbReference>
<gene>
    <name evidence="8" type="ORF">OVY01_13445</name>
</gene>
<feature type="domain" description="Creatinase N-terminal" evidence="6">
    <location>
        <begin position="15"/>
        <end position="138"/>
    </location>
</feature>
<dbReference type="InterPro" id="IPR000587">
    <property type="entry name" value="Creatinase_N"/>
</dbReference>
<evidence type="ECO:0000256" key="3">
    <source>
        <dbReference type="ARBA" id="ARBA00022801"/>
    </source>
</evidence>
<evidence type="ECO:0000259" key="5">
    <source>
        <dbReference type="Pfam" id="PF00557"/>
    </source>
</evidence>
<comment type="caution">
    <text evidence="8">The sequence shown here is derived from an EMBL/GenBank/DDBJ whole genome shotgun (WGS) entry which is preliminary data.</text>
</comment>
<organism evidence="8 9">
    <name type="scientific">Robbsia betulipollinis</name>
    <dbReference type="NCBI Taxonomy" id="2981849"/>
    <lineage>
        <taxon>Bacteria</taxon>
        <taxon>Pseudomonadati</taxon>
        <taxon>Pseudomonadota</taxon>
        <taxon>Betaproteobacteria</taxon>
        <taxon>Burkholderiales</taxon>
        <taxon>Burkholderiaceae</taxon>
        <taxon>Robbsia</taxon>
    </lineage>
</organism>
<evidence type="ECO:0000313" key="9">
    <source>
        <dbReference type="Proteomes" id="UP001082899"/>
    </source>
</evidence>
<dbReference type="RefSeq" id="WP_267848118.1">
    <property type="nucleotide sequence ID" value="NZ_JAPMXC010000003.1"/>
</dbReference>
<feature type="region of interest" description="Disordered" evidence="4">
    <location>
        <begin position="293"/>
        <end position="320"/>
    </location>
</feature>
<dbReference type="Pfam" id="PF01321">
    <property type="entry name" value="Creatinase_N"/>
    <property type="match status" value="1"/>
</dbReference>
<dbReference type="InterPro" id="IPR033740">
    <property type="entry name" value="Pept_M24B"/>
</dbReference>
<reference evidence="8" key="1">
    <citation type="submission" date="2022-11" db="EMBL/GenBank/DDBJ databases">
        <title>Robbsia betulipollinis sp. nov., isolated from pollen of birch (Betula pendula).</title>
        <authorList>
            <person name="Shi H."/>
            <person name="Ambika Manirajan B."/>
            <person name="Ratering S."/>
            <person name="Geissler-Plaum R."/>
            <person name="Schnell S."/>
        </authorList>
    </citation>
    <scope>NUCLEOTIDE SEQUENCE</scope>
    <source>
        <strain evidence="8">Bb-Pol-6</strain>
    </source>
</reference>
<dbReference type="InterPro" id="IPR036005">
    <property type="entry name" value="Creatinase/aminopeptidase-like"/>
</dbReference>
<evidence type="ECO:0000256" key="4">
    <source>
        <dbReference type="SAM" id="MobiDB-lite"/>
    </source>
</evidence>
<accession>A0ABT3ZNV1</accession>
<feature type="domain" description="Peptidase M24 C-terminal" evidence="7">
    <location>
        <begin position="575"/>
        <end position="635"/>
    </location>
</feature>
<name>A0ABT3ZNV1_9BURK</name>
<dbReference type="Gene3D" id="3.90.230.10">
    <property type="entry name" value="Creatinase/methionine aminopeptidase superfamily"/>
    <property type="match status" value="1"/>
</dbReference>
<dbReference type="InterPro" id="IPR000994">
    <property type="entry name" value="Pept_M24"/>
</dbReference>
<dbReference type="GO" id="GO:0004177">
    <property type="term" value="F:aminopeptidase activity"/>
    <property type="evidence" value="ECO:0007669"/>
    <property type="project" value="UniProtKB-KW"/>
</dbReference>
<comment type="similarity">
    <text evidence="1">Belongs to the peptidase M24B family.</text>
</comment>
<sequence>MNEHASRAATHDAARVARLRAAMRDAGVDACIVPSSDPHLSEYPPLHWQARAWLSGFTGSVGTLVVTASFAGVWVDSRYWVQAEAELDGTGVELMKLLPGSPAAHVDWLVAHLAPGAVLAVDGRVLALAAADALAAALTARGIALRTDLDLPAAVWTDRPPLPVQAVFEHGAPFAPLARADKLAAVRRAMAGHSADQHLLSTLDDIAWLFNLRGADVNYNPVFVAHALVGPERATLFVDAEKVPAPVRRALAADGVDLAAYATVPAALAALPPGTRLLVDPRRMTHGLVGALHARGNGDGGQRAAGQGDGEHGGVADGPPTLVQAPNPSTLAKACKTAAEIANVRETMEQDGAALCEFFVWLEAQLAAGAPDLTELSVDTQLHATRARRPNFVSESFGTIAGFNANGAMPHYRATREAHAAITGDGLLLIDSGGQYLGGTTDITRVVPVGTPSLAQKHDFTTVLQGMIALSAARFPRGIRSPMLDAIARAPLWAQGLDYGHGTGHGVGYFLNVHEGPQVISHHAPPDAVTAMEEGMITSIEPGVYRAGQWGVRIENLVVNRRVADAGGDAGDFGEFLDFETLTLCPIDTRCIVAERLTPHERQWLNAYHATVRARLSRWVEGEARVWLEARTQPL</sequence>
<feature type="domain" description="Peptidase M24" evidence="5">
    <location>
        <begin position="343"/>
        <end position="559"/>
    </location>
</feature>
<evidence type="ECO:0000259" key="6">
    <source>
        <dbReference type="Pfam" id="PF01321"/>
    </source>
</evidence>
<keyword evidence="8" id="KW-0031">Aminopeptidase</keyword>
<keyword evidence="3" id="KW-0378">Hydrolase</keyword>
<protein>
    <submittedName>
        <fullName evidence="8">Aminopeptidase family protein P</fullName>
    </submittedName>
</protein>
<dbReference type="Gene3D" id="3.40.350.10">
    <property type="entry name" value="Creatinase/prolidase N-terminal domain"/>
    <property type="match status" value="2"/>
</dbReference>
<dbReference type="PANTHER" id="PTHR43763:SF6">
    <property type="entry name" value="XAA-PRO AMINOPEPTIDASE 1"/>
    <property type="match status" value="1"/>
</dbReference>
<dbReference type="Pfam" id="PF16189">
    <property type="entry name" value="Creatinase_N_2"/>
    <property type="match status" value="1"/>
</dbReference>
<dbReference type="InterPro" id="IPR050422">
    <property type="entry name" value="X-Pro_aminopeptidase_P"/>
</dbReference>
<dbReference type="CDD" id="cd01085">
    <property type="entry name" value="APP"/>
    <property type="match status" value="1"/>
</dbReference>
<dbReference type="PANTHER" id="PTHR43763">
    <property type="entry name" value="XAA-PRO AMINOPEPTIDASE 1"/>
    <property type="match status" value="1"/>
</dbReference>
<dbReference type="EMBL" id="JAPMXC010000003">
    <property type="protein sequence ID" value="MCY0388223.1"/>
    <property type="molecule type" value="Genomic_DNA"/>
</dbReference>
<dbReference type="Proteomes" id="UP001082899">
    <property type="component" value="Unassembled WGS sequence"/>
</dbReference>
<keyword evidence="9" id="KW-1185">Reference proteome</keyword>
<evidence type="ECO:0000256" key="2">
    <source>
        <dbReference type="ARBA" id="ARBA00022723"/>
    </source>
</evidence>
<dbReference type="Pfam" id="PF16188">
    <property type="entry name" value="Peptidase_M24_C"/>
    <property type="match status" value="1"/>
</dbReference>
<evidence type="ECO:0000313" key="8">
    <source>
        <dbReference type="EMBL" id="MCY0388223.1"/>
    </source>
</evidence>
<keyword evidence="8" id="KW-0645">Protease</keyword>
<dbReference type="SUPFAM" id="SSF53092">
    <property type="entry name" value="Creatinase/prolidase N-terminal domain"/>
    <property type="match status" value="1"/>
</dbReference>
<dbReference type="Pfam" id="PF00557">
    <property type="entry name" value="Peptidase_M24"/>
    <property type="match status" value="1"/>
</dbReference>
<proteinExistence type="inferred from homology"/>
<dbReference type="InterPro" id="IPR032416">
    <property type="entry name" value="Peptidase_M24_C"/>
</dbReference>